<evidence type="ECO:0000256" key="2">
    <source>
        <dbReference type="ARBA" id="ARBA00023277"/>
    </source>
</evidence>
<reference evidence="4 5" key="1">
    <citation type="submission" date="2020-06" db="EMBL/GenBank/DDBJ databases">
        <title>Methanofollis fontis sp. nov., a methanogen isolated from marine sediments near a cold seep at Four-Way Closure Ridge offshore southwestern Taiwan.</title>
        <authorList>
            <person name="Chen S.-C."/>
            <person name="Teng N.-H."/>
            <person name="Lin Y.-S."/>
            <person name="Lai M.-C."/>
            <person name="Chen H.-H."/>
            <person name="Wang C.-C."/>
        </authorList>
    </citation>
    <scope>NUCLEOTIDE SEQUENCE [LARGE SCALE GENOMIC DNA]</scope>
    <source>
        <strain evidence="4 5">DSM 2702</strain>
    </source>
</reference>
<comment type="similarity">
    <text evidence="1">Belongs to the glycosyl hydrolase 57 family.</text>
</comment>
<dbReference type="OrthoDB" id="64936at2157"/>
<dbReference type="Proteomes" id="UP000570823">
    <property type="component" value="Unassembled WGS sequence"/>
</dbReference>
<dbReference type="Gene3D" id="3.20.110.20">
    <property type="match status" value="1"/>
</dbReference>
<dbReference type="GO" id="GO:0005975">
    <property type="term" value="P:carbohydrate metabolic process"/>
    <property type="evidence" value="ECO:0007669"/>
    <property type="project" value="InterPro"/>
</dbReference>
<organism evidence="4 5">
    <name type="scientific">Methanofollis tationis</name>
    <dbReference type="NCBI Taxonomy" id="81417"/>
    <lineage>
        <taxon>Archaea</taxon>
        <taxon>Methanobacteriati</taxon>
        <taxon>Methanobacteriota</taxon>
        <taxon>Stenosarchaea group</taxon>
        <taxon>Methanomicrobia</taxon>
        <taxon>Methanomicrobiales</taxon>
        <taxon>Methanomicrobiaceae</taxon>
        <taxon>Methanofollis</taxon>
    </lineage>
</organism>
<protein>
    <submittedName>
        <fullName evidence="4">Alpha-amylase</fullName>
    </submittedName>
</protein>
<sequence length="477" mass="52837">MAGICLGFEVHQPFRLNPSFRPEAAKGRRDLKNHYFDPGNRAILRKVAERCYIPAAGLLIDALDEGLRCSFSLSGVLVEQLEAWCPEGLSLFVEAGSHRNAEVLAQTYYHSLAGFFADQDELAAQIGMHADLMADLFGRRPRVAENTEFSLDPGIAAAIRDLGFSAVYTEGADRILLGRTPNETYTCEGMPVLLRNCPLSDDIAFRFSWKGWDKQPLTAGKYAAWIAGSPGRCAHVFVDFETFGEHQPAGSGIFEFLSALPAALDRAGVACVLPSEAAAHPPAGKIEIPDPVSWADLEKDTSAWLGNHLQRSAFFALEHSPARTMRPELWRYLGTSDHFYYLASKGGSCGEVHRHFCPNGRFESYETFMQVLSHLERRCLPRAKHALVSLPADRAFHFSFPDGTYAGWSAHSLREFEEALDQAPAASVDRHLARGDFARWIEGSFGERRLALEVAACETADAVKNAVRERRCRLCAR</sequence>
<dbReference type="RefSeq" id="WP_176788354.1">
    <property type="nucleotide sequence ID" value="NZ_JABXWR010000001.1"/>
</dbReference>
<feature type="domain" description="Glycoside hydrolase family 57 N-terminal" evidence="3">
    <location>
        <begin position="6"/>
        <end position="286"/>
    </location>
</feature>
<proteinExistence type="inferred from homology"/>
<name>A0A7K4HNE8_9EURY</name>
<dbReference type="AlphaFoldDB" id="A0A7K4HNE8"/>
<keyword evidence="2" id="KW-0119">Carbohydrate metabolism</keyword>
<evidence type="ECO:0000313" key="4">
    <source>
        <dbReference type="EMBL" id="NVO66682.1"/>
    </source>
</evidence>
<dbReference type="InterPro" id="IPR052046">
    <property type="entry name" value="GH57_Enzymes"/>
</dbReference>
<dbReference type="InterPro" id="IPR004300">
    <property type="entry name" value="Glyco_hydro_57_N"/>
</dbReference>
<dbReference type="EMBL" id="JABXWR010000001">
    <property type="protein sequence ID" value="NVO66682.1"/>
    <property type="molecule type" value="Genomic_DNA"/>
</dbReference>
<dbReference type="GO" id="GO:0003824">
    <property type="term" value="F:catalytic activity"/>
    <property type="evidence" value="ECO:0007669"/>
    <property type="project" value="InterPro"/>
</dbReference>
<dbReference type="PANTHER" id="PTHR36306">
    <property type="entry name" value="ALPHA-AMYLASE-RELATED-RELATED"/>
    <property type="match status" value="1"/>
</dbReference>
<evidence type="ECO:0000313" key="5">
    <source>
        <dbReference type="Proteomes" id="UP000570823"/>
    </source>
</evidence>
<evidence type="ECO:0000259" key="3">
    <source>
        <dbReference type="Pfam" id="PF03065"/>
    </source>
</evidence>
<accession>A0A7K4HNE8</accession>
<dbReference type="Pfam" id="PF03065">
    <property type="entry name" value="Glyco_hydro_57"/>
    <property type="match status" value="1"/>
</dbReference>
<comment type="caution">
    <text evidence="4">The sequence shown here is derived from an EMBL/GenBank/DDBJ whole genome shotgun (WGS) entry which is preliminary data.</text>
</comment>
<dbReference type="SUPFAM" id="SSF88713">
    <property type="entry name" value="Glycoside hydrolase/deacetylase"/>
    <property type="match status" value="1"/>
</dbReference>
<dbReference type="PANTHER" id="PTHR36306:SF1">
    <property type="entry name" value="ALPHA-AMYLASE-RELATED"/>
    <property type="match status" value="1"/>
</dbReference>
<dbReference type="InterPro" id="IPR011330">
    <property type="entry name" value="Glyco_hydro/deAcase_b/a-brl"/>
</dbReference>
<dbReference type="CDD" id="cd10795">
    <property type="entry name" value="GH57N_MJA1_like"/>
    <property type="match status" value="1"/>
</dbReference>
<gene>
    <name evidence="4" type="ORF">HWN36_05015</name>
</gene>
<evidence type="ECO:0000256" key="1">
    <source>
        <dbReference type="ARBA" id="ARBA00006821"/>
    </source>
</evidence>
<keyword evidence="5" id="KW-1185">Reference proteome</keyword>